<comment type="caution">
    <text evidence="8">The sequence shown here is derived from an EMBL/GenBank/DDBJ whole genome shotgun (WGS) entry which is preliminary data.</text>
</comment>
<keyword evidence="3 7" id="KW-0862">Zinc</keyword>
<keyword evidence="5" id="KW-0238">DNA-binding</keyword>
<evidence type="ECO:0000256" key="7">
    <source>
        <dbReference type="PIRSR" id="PIRSR602481-1"/>
    </source>
</evidence>
<evidence type="ECO:0000313" key="8">
    <source>
        <dbReference type="EMBL" id="CCI52679.1"/>
    </source>
</evidence>
<comment type="cofactor">
    <cofactor evidence="7">
        <name>Zn(2+)</name>
        <dbReference type="ChEBI" id="CHEBI:29105"/>
    </cofactor>
    <text evidence="7">Binds 1 zinc ion per subunit.</text>
</comment>
<accession>A0A077M7W4</accession>
<evidence type="ECO:0000256" key="5">
    <source>
        <dbReference type="ARBA" id="ARBA00023125"/>
    </source>
</evidence>
<dbReference type="Gene3D" id="3.30.1490.190">
    <property type="match status" value="1"/>
</dbReference>
<dbReference type="Gene3D" id="1.10.10.10">
    <property type="entry name" value="Winged helix-like DNA-binding domain superfamily/Winged helix DNA-binding domain"/>
    <property type="match status" value="1"/>
</dbReference>
<gene>
    <name evidence="8" type="ORF">BN13_20001</name>
</gene>
<comment type="similarity">
    <text evidence="1">Belongs to the Fur family.</text>
</comment>
<dbReference type="AlphaFoldDB" id="A0A077M7W4"/>
<name>A0A077M7W4_9MICO</name>
<dbReference type="GO" id="GO:0003700">
    <property type="term" value="F:DNA-binding transcription factor activity"/>
    <property type="evidence" value="ECO:0007669"/>
    <property type="project" value="InterPro"/>
</dbReference>
<evidence type="ECO:0000256" key="2">
    <source>
        <dbReference type="ARBA" id="ARBA00022491"/>
    </source>
</evidence>
<feature type="binding site" evidence="7">
    <location>
        <position position="151"/>
    </location>
    <ligand>
        <name>Zn(2+)</name>
        <dbReference type="ChEBI" id="CHEBI:29105"/>
    </ligand>
</feature>
<organism evidence="8 9">
    <name type="scientific">Nostocoides jenkinsii Ben 74</name>
    <dbReference type="NCBI Taxonomy" id="1193518"/>
    <lineage>
        <taxon>Bacteria</taxon>
        <taxon>Bacillati</taxon>
        <taxon>Actinomycetota</taxon>
        <taxon>Actinomycetes</taxon>
        <taxon>Micrococcales</taxon>
        <taxon>Intrasporangiaceae</taxon>
        <taxon>Nostocoides</taxon>
    </lineage>
</organism>
<dbReference type="SUPFAM" id="SSF46785">
    <property type="entry name" value="Winged helix' DNA-binding domain"/>
    <property type="match status" value="1"/>
</dbReference>
<dbReference type="InterPro" id="IPR043135">
    <property type="entry name" value="Fur_C"/>
</dbReference>
<evidence type="ECO:0000313" key="9">
    <source>
        <dbReference type="Proteomes" id="UP000035720"/>
    </source>
</evidence>
<dbReference type="Proteomes" id="UP000035720">
    <property type="component" value="Unassembled WGS sequence"/>
</dbReference>
<evidence type="ECO:0000256" key="3">
    <source>
        <dbReference type="ARBA" id="ARBA00022833"/>
    </source>
</evidence>
<proteinExistence type="inferred from homology"/>
<feature type="binding site" evidence="7">
    <location>
        <position position="108"/>
    </location>
    <ligand>
        <name>Zn(2+)</name>
        <dbReference type="ChEBI" id="CHEBI:29105"/>
    </ligand>
</feature>
<dbReference type="GO" id="GO:0045892">
    <property type="term" value="P:negative regulation of DNA-templated transcription"/>
    <property type="evidence" value="ECO:0007669"/>
    <property type="project" value="TreeGrafter"/>
</dbReference>
<keyword evidence="7" id="KW-0479">Metal-binding</keyword>
<keyword evidence="6" id="KW-0804">Transcription</keyword>
<dbReference type="InterPro" id="IPR036390">
    <property type="entry name" value="WH_DNA-bd_sf"/>
</dbReference>
<dbReference type="GO" id="GO:0000976">
    <property type="term" value="F:transcription cis-regulatory region binding"/>
    <property type="evidence" value="ECO:0007669"/>
    <property type="project" value="TreeGrafter"/>
</dbReference>
<evidence type="ECO:0000256" key="1">
    <source>
        <dbReference type="ARBA" id="ARBA00007957"/>
    </source>
</evidence>
<dbReference type="InterPro" id="IPR036388">
    <property type="entry name" value="WH-like_DNA-bd_sf"/>
</dbReference>
<sequence>MTTPRDPEHLVAAVHERLRARGERMTSQRRAVLHAMATTTGHLSADEVFVLVAAGEPAGRARGIHQASVYRTLEALSHLGIVQHIHLGHGATAYHLIDDAQAHPHAQCRVCGVVVDLPVDVLDAVATQLAAADGFRLDAAHAALSGTCSTCLKETS</sequence>
<feature type="binding site" evidence="7">
    <location>
        <position position="148"/>
    </location>
    <ligand>
        <name>Zn(2+)</name>
        <dbReference type="ChEBI" id="CHEBI:29105"/>
    </ligand>
</feature>
<dbReference type="EMBL" id="CAJC01000112">
    <property type="protein sequence ID" value="CCI52679.1"/>
    <property type="molecule type" value="Genomic_DNA"/>
</dbReference>
<keyword evidence="9" id="KW-1185">Reference proteome</keyword>
<dbReference type="PANTHER" id="PTHR33202">
    <property type="entry name" value="ZINC UPTAKE REGULATION PROTEIN"/>
    <property type="match status" value="1"/>
</dbReference>
<evidence type="ECO:0000256" key="4">
    <source>
        <dbReference type="ARBA" id="ARBA00023015"/>
    </source>
</evidence>
<dbReference type="Pfam" id="PF01475">
    <property type="entry name" value="FUR"/>
    <property type="match status" value="1"/>
</dbReference>
<dbReference type="STRING" id="1193518.BN13_20001"/>
<dbReference type="CDD" id="cd07153">
    <property type="entry name" value="Fur_like"/>
    <property type="match status" value="1"/>
</dbReference>
<feature type="binding site" evidence="7">
    <location>
        <position position="111"/>
    </location>
    <ligand>
        <name>Zn(2+)</name>
        <dbReference type="ChEBI" id="CHEBI:29105"/>
    </ligand>
</feature>
<reference evidence="8 9" key="1">
    <citation type="journal article" date="2013" name="ISME J.">
        <title>A metabolic model for members of the genus Tetrasphaera involved in enhanced biological phosphorus removal.</title>
        <authorList>
            <person name="Kristiansen R."/>
            <person name="Nguyen H.T.T."/>
            <person name="Saunders A.M."/>
            <person name="Nielsen J.L."/>
            <person name="Wimmer R."/>
            <person name="Le V.Q."/>
            <person name="McIlroy S.J."/>
            <person name="Petrovski S."/>
            <person name="Seviour R.J."/>
            <person name="Calteau A."/>
            <person name="Nielsen K.L."/>
            <person name="Nielsen P.H."/>
        </authorList>
    </citation>
    <scope>NUCLEOTIDE SEQUENCE [LARGE SCALE GENOMIC DNA]</scope>
    <source>
        <strain evidence="8 9">Ben 74</strain>
    </source>
</reference>
<protein>
    <submittedName>
        <fullName evidence="8">Fe2+/Zn2+ uptake regulation protein</fullName>
    </submittedName>
</protein>
<dbReference type="GO" id="GO:1900376">
    <property type="term" value="P:regulation of secondary metabolite biosynthetic process"/>
    <property type="evidence" value="ECO:0007669"/>
    <property type="project" value="TreeGrafter"/>
</dbReference>
<keyword evidence="2" id="KW-0678">Repressor</keyword>
<dbReference type="PANTHER" id="PTHR33202:SF7">
    <property type="entry name" value="FERRIC UPTAKE REGULATION PROTEIN"/>
    <property type="match status" value="1"/>
</dbReference>
<evidence type="ECO:0000256" key="6">
    <source>
        <dbReference type="ARBA" id="ARBA00023163"/>
    </source>
</evidence>
<dbReference type="InterPro" id="IPR002481">
    <property type="entry name" value="FUR"/>
</dbReference>
<dbReference type="GO" id="GO:0008270">
    <property type="term" value="F:zinc ion binding"/>
    <property type="evidence" value="ECO:0007669"/>
    <property type="project" value="TreeGrafter"/>
</dbReference>
<keyword evidence="4" id="KW-0805">Transcription regulation</keyword>